<evidence type="ECO:0000256" key="9">
    <source>
        <dbReference type="RuleBase" id="RU000461"/>
    </source>
</evidence>
<organism evidence="11">
    <name type="scientific">Phallusia mammillata</name>
    <dbReference type="NCBI Taxonomy" id="59560"/>
    <lineage>
        <taxon>Eukaryota</taxon>
        <taxon>Metazoa</taxon>
        <taxon>Chordata</taxon>
        <taxon>Tunicata</taxon>
        <taxon>Ascidiacea</taxon>
        <taxon>Phlebobranchia</taxon>
        <taxon>Ascidiidae</taxon>
        <taxon>Phallusia</taxon>
    </lineage>
</organism>
<evidence type="ECO:0000256" key="7">
    <source>
        <dbReference type="ARBA" id="ARBA00023033"/>
    </source>
</evidence>
<keyword evidence="3 8" id="KW-0349">Heme</keyword>
<gene>
    <name evidence="11" type="primary">Cyp2b19-001</name>
</gene>
<evidence type="ECO:0000256" key="8">
    <source>
        <dbReference type="PIRSR" id="PIRSR602401-1"/>
    </source>
</evidence>
<dbReference type="GO" id="GO:0016712">
    <property type="term" value="F:oxidoreductase activity, acting on paired donors, with incorporation or reduction of molecular oxygen, reduced flavin or flavoprotein as one donor, and incorporation of one atom of oxygen"/>
    <property type="evidence" value="ECO:0007669"/>
    <property type="project" value="TreeGrafter"/>
</dbReference>
<dbReference type="InterPro" id="IPR001128">
    <property type="entry name" value="Cyt_P450"/>
</dbReference>
<comment type="cofactor">
    <cofactor evidence="1 8">
        <name>heme</name>
        <dbReference type="ChEBI" id="CHEBI:30413"/>
    </cofactor>
</comment>
<dbReference type="PRINTS" id="PR00385">
    <property type="entry name" value="P450"/>
</dbReference>
<reference evidence="11" key="1">
    <citation type="submission" date="2020-04" db="EMBL/GenBank/DDBJ databases">
        <authorList>
            <person name="Neveu A P."/>
        </authorList>
    </citation>
    <scope>NUCLEOTIDE SEQUENCE</scope>
    <source>
        <tissue evidence="11">Whole embryo</tissue>
    </source>
</reference>
<dbReference type="PANTHER" id="PTHR24300:SF404">
    <property type="entry name" value="CYTOCHROME P450 2D6-LIKE"/>
    <property type="match status" value="1"/>
</dbReference>
<keyword evidence="5 9" id="KW-0560">Oxidoreductase</keyword>
<dbReference type="PRINTS" id="PR00463">
    <property type="entry name" value="EP450I"/>
</dbReference>
<sequence length="495" mass="57164">MIVFICMCLVTFWLLYHGLNSIWKPRNFPPGPWGLPFVGSFYHISGDYSRNAKTLVQKYGNIIGLKLKGVNVVCINGYDLFKQVMTDNPKCFSDRACQLPQTIIRGEKHEGIVTTPYGPQLLAHRKLFYSVLRNMGLNHYSFEKIIIEELPYLIEELKACVSDGKSTINPCAVFDYAALNVLAYFTFGNRYSYKDEKFKFLLGKNLKCFEMMSKINTPSFLFVSYIPFLYKIWLPHNARVIKEGCRDIAEFVESEVTYHKASLDPKNPRDFIDHYLIEVTSNHSHLFTDSFLKMTIMDFFQAGTETTSTTLKWAVLYMVNNPEVQEKVQNEIDRELAFHGMPKYEDRLKMPYTEATVLEIQRKANIAPIGLVHVANKDTKLGKYDIPKSTYILPIYESIHHSHKYWKNPSQFDPENFLDQDGKVGTRSTFMPFGGGLRVCLGMNIAKQELFLFFVTMLQHFKLQLPPGVSKLDEEYVPGFTLQPKPYEIVMSSRF</sequence>
<feature type="binding site" description="axial binding residue" evidence="8">
    <location>
        <position position="440"/>
    </location>
    <ligand>
        <name>heme</name>
        <dbReference type="ChEBI" id="CHEBI:30413"/>
    </ligand>
    <ligandPart>
        <name>Fe</name>
        <dbReference type="ChEBI" id="CHEBI:18248"/>
    </ligandPart>
</feature>
<dbReference type="PROSITE" id="PS00086">
    <property type="entry name" value="CYTOCHROME_P450"/>
    <property type="match status" value="1"/>
</dbReference>
<dbReference type="EMBL" id="LR784293">
    <property type="protein sequence ID" value="CAB3235468.1"/>
    <property type="molecule type" value="mRNA"/>
</dbReference>
<dbReference type="GO" id="GO:0005506">
    <property type="term" value="F:iron ion binding"/>
    <property type="evidence" value="ECO:0007669"/>
    <property type="project" value="InterPro"/>
</dbReference>
<evidence type="ECO:0000256" key="5">
    <source>
        <dbReference type="ARBA" id="ARBA00023002"/>
    </source>
</evidence>
<dbReference type="PANTHER" id="PTHR24300">
    <property type="entry name" value="CYTOCHROME P450 508A4-RELATED"/>
    <property type="match status" value="1"/>
</dbReference>
<feature type="signal peptide" evidence="10">
    <location>
        <begin position="1"/>
        <end position="21"/>
    </location>
</feature>
<evidence type="ECO:0000256" key="3">
    <source>
        <dbReference type="ARBA" id="ARBA00022617"/>
    </source>
</evidence>
<comment type="similarity">
    <text evidence="2 9">Belongs to the cytochrome P450 family.</text>
</comment>
<dbReference type="FunFam" id="1.10.630.10:FF:000078">
    <property type="entry name" value="Probable cytochrome P450 515A1"/>
    <property type="match status" value="1"/>
</dbReference>
<dbReference type="Gene3D" id="1.10.630.10">
    <property type="entry name" value="Cytochrome P450"/>
    <property type="match status" value="1"/>
</dbReference>
<name>A0A6F9DB67_9ASCI</name>
<feature type="chain" id="PRO_5026350060" evidence="10">
    <location>
        <begin position="22"/>
        <end position="495"/>
    </location>
</feature>
<dbReference type="GO" id="GO:0005737">
    <property type="term" value="C:cytoplasm"/>
    <property type="evidence" value="ECO:0007669"/>
    <property type="project" value="TreeGrafter"/>
</dbReference>
<dbReference type="GO" id="GO:0008395">
    <property type="term" value="F:steroid hydroxylase activity"/>
    <property type="evidence" value="ECO:0007669"/>
    <property type="project" value="TreeGrafter"/>
</dbReference>
<dbReference type="InterPro" id="IPR036396">
    <property type="entry name" value="Cyt_P450_sf"/>
</dbReference>
<dbReference type="GO" id="GO:0020037">
    <property type="term" value="F:heme binding"/>
    <property type="evidence" value="ECO:0007669"/>
    <property type="project" value="InterPro"/>
</dbReference>
<dbReference type="Pfam" id="PF00067">
    <property type="entry name" value="p450"/>
    <property type="match status" value="1"/>
</dbReference>
<dbReference type="GO" id="GO:0006082">
    <property type="term" value="P:organic acid metabolic process"/>
    <property type="evidence" value="ECO:0007669"/>
    <property type="project" value="TreeGrafter"/>
</dbReference>
<evidence type="ECO:0000313" key="11">
    <source>
        <dbReference type="EMBL" id="CAB3235468.1"/>
    </source>
</evidence>
<dbReference type="AlphaFoldDB" id="A0A6F9DB67"/>
<keyword evidence="10" id="KW-0732">Signal</keyword>
<dbReference type="GO" id="GO:0006805">
    <property type="term" value="P:xenobiotic metabolic process"/>
    <property type="evidence" value="ECO:0007669"/>
    <property type="project" value="TreeGrafter"/>
</dbReference>
<proteinExistence type="evidence at transcript level"/>
<evidence type="ECO:0000256" key="10">
    <source>
        <dbReference type="SAM" id="SignalP"/>
    </source>
</evidence>
<keyword evidence="6 8" id="KW-0408">Iron</keyword>
<evidence type="ECO:0000256" key="4">
    <source>
        <dbReference type="ARBA" id="ARBA00022723"/>
    </source>
</evidence>
<dbReference type="SUPFAM" id="SSF48264">
    <property type="entry name" value="Cytochrome P450"/>
    <property type="match status" value="1"/>
</dbReference>
<keyword evidence="4 8" id="KW-0479">Metal-binding</keyword>
<evidence type="ECO:0000256" key="6">
    <source>
        <dbReference type="ARBA" id="ARBA00023004"/>
    </source>
</evidence>
<evidence type="ECO:0000256" key="2">
    <source>
        <dbReference type="ARBA" id="ARBA00010617"/>
    </source>
</evidence>
<evidence type="ECO:0000256" key="1">
    <source>
        <dbReference type="ARBA" id="ARBA00001971"/>
    </source>
</evidence>
<keyword evidence="7 9" id="KW-0503">Monooxygenase</keyword>
<dbReference type="InterPro" id="IPR050182">
    <property type="entry name" value="Cytochrome_P450_fam2"/>
</dbReference>
<accession>A0A6F9DB67</accession>
<protein>
    <submittedName>
        <fullName evidence="11">Cytochrome P450 2C42-like</fullName>
    </submittedName>
</protein>
<dbReference type="InterPro" id="IPR002401">
    <property type="entry name" value="Cyt_P450_E_grp-I"/>
</dbReference>
<dbReference type="InterPro" id="IPR017972">
    <property type="entry name" value="Cyt_P450_CS"/>
</dbReference>